<feature type="transmembrane region" description="Helical" evidence="7">
    <location>
        <begin position="335"/>
        <end position="358"/>
    </location>
</feature>
<evidence type="ECO:0000256" key="2">
    <source>
        <dbReference type="ARBA" id="ARBA00022448"/>
    </source>
</evidence>
<dbReference type="EMBL" id="BAABIS010000001">
    <property type="protein sequence ID" value="GAA4834647.1"/>
    <property type="molecule type" value="Genomic_DNA"/>
</dbReference>
<feature type="transmembrane region" description="Helical" evidence="7">
    <location>
        <begin position="54"/>
        <end position="70"/>
    </location>
</feature>
<dbReference type="PANTHER" id="PTHR23513:SF6">
    <property type="entry name" value="MAJOR FACILITATOR SUPERFAMILY ASSOCIATED DOMAIN-CONTAINING PROTEIN"/>
    <property type="match status" value="1"/>
</dbReference>
<feature type="transmembrane region" description="Helical" evidence="7">
    <location>
        <begin position="215"/>
        <end position="233"/>
    </location>
</feature>
<evidence type="ECO:0000259" key="8">
    <source>
        <dbReference type="PROSITE" id="PS50850"/>
    </source>
</evidence>
<keyword evidence="6 7" id="KW-0472">Membrane</keyword>
<reference evidence="10" key="1">
    <citation type="journal article" date="2019" name="Int. J. Syst. Evol. Microbiol.">
        <title>The Global Catalogue of Microorganisms (GCM) 10K type strain sequencing project: providing services to taxonomists for standard genome sequencing and annotation.</title>
        <authorList>
            <consortium name="The Broad Institute Genomics Platform"/>
            <consortium name="The Broad Institute Genome Sequencing Center for Infectious Disease"/>
            <person name="Wu L."/>
            <person name="Ma J."/>
        </authorList>
    </citation>
    <scope>NUCLEOTIDE SEQUENCE [LARGE SCALE GENOMIC DNA]</scope>
    <source>
        <strain evidence="10">JCM 13006</strain>
    </source>
</reference>
<dbReference type="PROSITE" id="PS50850">
    <property type="entry name" value="MFS"/>
    <property type="match status" value="1"/>
</dbReference>
<dbReference type="PANTHER" id="PTHR23513">
    <property type="entry name" value="INTEGRAL MEMBRANE EFFLUX PROTEIN-RELATED"/>
    <property type="match status" value="1"/>
</dbReference>
<evidence type="ECO:0000256" key="4">
    <source>
        <dbReference type="ARBA" id="ARBA00022692"/>
    </source>
</evidence>
<feature type="transmembrane region" description="Helical" evidence="7">
    <location>
        <begin position="267"/>
        <end position="286"/>
    </location>
</feature>
<evidence type="ECO:0000256" key="7">
    <source>
        <dbReference type="SAM" id="Phobius"/>
    </source>
</evidence>
<sequence length="370" mass="38380">MFAQQLPWLLFSLFSGVFVDRVDRRAVVGAVGAARALVMAVLAVLVWRDLASIPVIYAAVFLLGTGATLSDNAGQALVPSVVATGDLARANAWISGVRMVCNQFGGPPMGGWLFAVAAAVPFGVDAVCFVASSALVLSLAGRKAAPAAGPRSPDGSTARASVRQEIGDGLRWLWNRSALRMLAVAMGLMNISYGGAFAAYVLYARERLGFSEVGYGFLLAATAVGGVVGTVSVARLDARFGAATLLRAGMVVETLTHLVLAVTRSPWVAGLTLVLFGAHATIWGVVSVTLRQRVTPEGMLGRINSVYLLFSMGGFAIGSLLGGLVGHAFGIVAPFWAAFAAMTVMTAAAWRVMVPAALSPRATEPARSPA</sequence>
<dbReference type="SUPFAM" id="SSF103473">
    <property type="entry name" value="MFS general substrate transporter"/>
    <property type="match status" value="1"/>
</dbReference>
<comment type="subcellular location">
    <subcellularLocation>
        <location evidence="1">Cell membrane</location>
        <topology evidence="1">Multi-pass membrane protein</topology>
    </subcellularLocation>
</comment>
<dbReference type="InterPro" id="IPR036259">
    <property type="entry name" value="MFS_trans_sf"/>
</dbReference>
<gene>
    <name evidence="9" type="ORF">GCM10023235_06550</name>
</gene>
<feature type="transmembrane region" description="Helical" evidence="7">
    <location>
        <begin position="112"/>
        <end position="137"/>
    </location>
</feature>
<feature type="transmembrane region" description="Helical" evidence="7">
    <location>
        <begin position="181"/>
        <end position="203"/>
    </location>
</feature>
<keyword evidence="2" id="KW-0813">Transport</keyword>
<evidence type="ECO:0000256" key="1">
    <source>
        <dbReference type="ARBA" id="ARBA00004651"/>
    </source>
</evidence>
<keyword evidence="10" id="KW-1185">Reference proteome</keyword>
<evidence type="ECO:0000256" key="3">
    <source>
        <dbReference type="ARBA" id="ARBA00022475"/>
    </source>
</evidence>
<feature type="transmembrane region" description="Helical" evidence="7">
    <location>
        <begin position="240"/>
        <end position="261"/>
    </location>
</feature>
<protein>
    <submittedName>
        <fullName evidence="9">MFS transporter</fullName>
    </submittedName>
</protein>
<feature type="domain" description="Major facilitator superfamily (MFS) profile" evidence="8">
    <location>
        <begin position="178"/>
        <end position="370"/>
    </location>
</feature>
<dbReference type="Proteomes" id="UP001501752">
    <property type="component" value="Unassembled WGS sequence"/>
</dbReference>
<comment type="caution">
    <text evidence="9">The sequence shown here is derived from an EMBL/GenBank/DDBJ whole genome shotgun (WGS) entry which is preliminary data.</text>
</comment>
<dbReference type="CDD" id="cd06173">
    <property type="entry name" value="MFS_MefA_like"/>
    <property type="match status" value="1"/>
</dbReference>
<evidence type="ECO:0000313" key="9">
    <source>
        <dbReference type="EMBL" id="GAA4834647.1"/>
    </source>
</evidence>
<dbReference type="Pfam" id="PF05977">
    <property type="entry name" value="MFS_3"/>
    <property type="match status" value="1"/>
</dbReference>
<organism evidence="9 10">
    <name type="scientific">Kitasatospora terrestris</name>
    <dbReference type="NCBI Taxonomy" id="258051"/>
    <lineage>
        <taxon>Bacteria</taxon>
        <taxon>Bacillati</taxon>
        <taxon>Actinomycetota</taxon>
        <taxon>Actinomycetes</taxon>
        <taxon>Kitasatosporales</taxon>
        <taxon>Streptomycetaceae</taxon>
        <taxon>Kitasatospora</taxon>
    </lineage>
</organism>
<keyword evidence="3" id="KW-1003">Cell membrane</keyword>
<dbReference type="InterPro" id="IPR020846">
    <property type="entry name" value="MFS_dom"/>
</dbReference>
<feature type="transmembrane region" description="Helical" evidence="7">
    <location>
        <begin position="306"/>
        <end position="329"/>
    </location>
</feature>
<dbReference type="Gene3D" id="1.20.1250.20">
    <property type="entry name" value="MFS general substrate transporter like domains"/>
    <property type="match status" value="1"/>
</dbReference>
<dbReference type="InterPro" id="IPR010290">
    <property type="entry name" value="TM_effector"/>
</dbReference>
<evidence type="ECO:0000256" key="6">
    <source>
        <dbReference type="ARBA" id="ARBA00023136"/>
    </source>
</evidence>
<evidence type="ECO:0000313" key="10">
    <source>
        <dbReference type="Proteomes" id="UP001501752"/>
    </source>
</evidence>
<evidence type="ECO:0000256" key="5">
    <source>
        <dbReference type="ARBA" id="ARBA00022989"/>
    </source>
</evidence>
<proteinExistence type="predicted"/>
<keyword evidence="5 7" id="KW-1133">Transmembrane helix</keyword>
<accession>A0ABP9D9Y4</accession>
<name>A0ABP9D9Y4_9ACTN</name>
<keyword evidence="4 7" id="KW-0812">Transmembrane</keyword>
<feature type="transmembrane region" description="Helical" evidence="7">
    <location>
        <begin position="29"/>
        <end position="47"/>
    </location>
</feature>